<name>A0A9C6SZI5_DROAB</name>
<accession>A0A9C6SZI5</accession>
<feature type="domain" description="DUF4729" evidence="1">
    <location>
        <begin position="25"/>
        <end position="194"/>
    </location>
</feature>
<dbReference type="OrthoDB" id="7812632at2759"/>
<proteinExistence type="predicted"/>
<dbReference type="Proteomes" id="UP000515160">
    <property type="component" value="Chromosome 2L"/>
</dbReference>
<reference evidence="3" key="1">
    <citation type="submission" date="2025-08" db="UniProtKB">
        <authorList>
            <consortium name="RefSeq"/>
        </authorList>
    </citation>
    <scope>IDENTIFICATION</scope>
    <source>
        <strain evidence="3">15112-1751.03</strain>
        <tissue evidence="3">Whole Adult</tissue>
    </source>
</reference>
<organism evidence="2 3">
    <name type="scientific">Drosophila albomicans</name>
    <name type="common">Fruit fly</name>
    <dbReference type="NCBI Taxonomy" id="7291"/>
    <lineage>
        <taxon>Eukaryota</taxon>
        <taxon>Metazoa</taxon>
        <taxon>Ecdysozoa</taxon>
        <taxon>Arthropoda</taxon>
        <taxon>Hexapoda</taxon>
        <taxon>Insecta</taxon>
        <taxon>Pterygota</taxon>
        <taxon>Neoptera</taxon>
        <taxon>Endopterygota</taxon>
        <taxon>Diptera</taxon>
        <taxon>Brachycera</taxon>
        <taxon>Muscomorpha</taxon>
        <taxon>Ephydroidea</taxon>
        <taxon>Drosophilidae</taxon>
        <taxon>Drosophila</taxon>
    </lineage>
</organism>
<keyword evidence="2" id="KW-1185">Reference proteome</keyword>
<dbReference type="Pfam" id="PF15866">
    <property type="entry name" value="DUF4729"/>
    <property type="match status" value="1"/>
</dbReference>
<dbReference type="InterPro" id="IPR031732">
    <property type="entry name" value="DUF4729"/>
</dbReference>
<gene>
    <name evidence="3" type="primary">LOC127565224</name>
</gene>
<dbReference type="RefSeq" id="XP_051858738.1">
    <property type="nucleotide sequence ID" value="XM_052002778.1"/>
</dbReference>
<evidence type="ECO:0000313" key="2">
    <source>
        <dbReference type="Proteomes" id="UP000515160"/>
    </source>
</evidence>
<evidence type="ECO:0000313" key="3">
    <source>
        <dbReference type="RefSeq" id="XP_051858738.1"/>
    </source>
</evidence>
<protein>
    <submittedName>
        <fullName evidence="3">Uncharacterized protein LOC127565224 isoform X1</fullName>
    </submittedName>
</protein>
<evidence type="ECO:0000259" key="1">
    <source>
        <dbReference type="Pfam" id="PF15866"/>
    </source>
</evidence>
<dbReference type="GeneID" id="127565224"/>
<dbReference type="AlphaFoldDB" id="A0A9C6SZI5"/>
<sequence length="223" mass="25066">MLNSKAFTKMNIFTQLDLFDAIPAKCPVIDCKSLLKPQELLAHLLLCHRPEDSMVEIGAAWHTVYDVDLAKLPAGCNYVVGVIAYAGSNDAGLSRPIGPELQLVHHLPLMLMMYVNPPAEDLEQMYVLYLVSPVAARKVSARVSLLDGPEGREMRGLRCLRNFLDAPLKDSEELLHGNIDYLVYSARDVWKLCRRDERGTLYVKIVLRGEPNLFETEDEQLDG</sequence>